<protein>
    <submittedName>
        <fullName evidence="3">Ovule protein</fullName>
    </submittedName>
</protein>
<reference evidence="1 2" key="2">
    <citation type="submission" date="2018-11" db="EMBL/GenBank/DDBJ databases">
        <authorList>
            <consortium name="Pathogen Informatics"/>
        </authorList>
    </citation>
    <scope>NUCLEOTIDE SEQUENCE [LARGE SCALE GENOMIC DNA]</scope>
</reference>
<dbReference type="WBParaSite" id="SBAD_0000103201-mRNA-1">
    <property type="protein sequence ID" value="SBAD_0000103201-mRNA-1"/>
    <property type="gene ID" value="SBAD_0000103201"/>
</dbReference>
<name>A0A183IBK6_9BILA</name>
<proteinExistence type="predicted"/>
<keyword evidence="2" id="KW-1185">Reference proteome</keyword>
<gene>
    <name evidence="1" type="ORF">SBAD_LOCUS1000</name>
</gene>
<evidence type="ECO:0000313" key="2">
    <source>
        <dbReference type="Proteomes" id="UP000270296"/>
    </source>
</evidence>
<sequence length="93" mass="10842">MHIVVSKTKSLVLSCSPDLCILLINREAVKLVERFKYVGLELTYDGKWEWETHMRSEMAGCVLRVLLADLIKAELTLNYELPVFKWIFILMLI</sequence>
<evidence type="ECO:0000313" key="3">
    <source>
        <dbReference type="WBParaSite" id="SBAD_0000103201-mRNA-1"/>
    </source>
</evidence>
<dbReference type="Proteomes" id="UP000270296">
    <property type="component" value="Unassembled WGS sequence"/>
</dbReference>
<dbReference type="EMBL" id="UZAM01006678">
    <property type="protein sequence ID" value="VDO92866.1"/>
    <property type="molecule type" value="Genomic_DNA"/>
</dbReference>
<dbReference type="OrthoDB" id="425681at2759"/>
<dbReference type="AlphaFoldDB" id="A0A183IBK6"/>
<evidence type="ECO:0000313" key="1">
    <source>
        <dbReference type="EMBL" id="VDO92866.1"/>
    </source>
</evidence>
<accession>A0A183IBK6</accession>
<organism evidence="3">
    <name type="scientific">Soboliphyme baturini</name>
    <dbReference type="NCBI Taxonomy" id="241478"/>
    <lineage>
        <taxon>Eukaryota</taxon>
        <taxon>Metazoa</taxon>
        <taxon>Ecdysozoa</taxon>
        <taxon>Nematoda</taxon>
        <taxon>Enoplea</taxon>
        <taxon>Dorylaimia</taxon>
        <taxon>Dioctophymatida</taxon>
        <taxon>Dioctophymatoidea</taxon>
        <taxon>Soboliphymatidae</taxon>
        <taxon>Soboliphyme</taxon>
    </lineage>
</organism>
<reference evidence="3" key="1">
    <citation type="submission" date="2016-06" db="UniProtKB">
        <authorList>
            <consortium name="WormBaseParasite"/>
        </authorList>
    </citation>
    <scope>IDENTIFICATION</scope>
</reference>